<evidence type="ECO:0000313" key="2">
    <source>
        <dbReference type="Proteomes" id="UP000324222"/>
    </source>
</evidence>
<name>A0A5B7EN72_PORTR</name>
<dbReference type="Proteomes" id="UP000324222">
    <property type="component" value="Unassembled WGS sequence"/>
</dbReference>
<dbReference type="EMBL" id="VSRR010003130">
    <property type="protein sequence ID" value="MPC34778.1"/>
    <property type="molecule type" value="Genomic_DNA"/>
</dbReference>
<reference evidence="1 2" key="1">
    <citation type="submission" date="2019-05" db="EMBL/GenBank/DDBJ databases">
        <title>Another draft genome of Portunus trituberculatus and its Hox gene families provides insights of decapod evolution.</title>
        <authorList>
            <person name="Jeong J.-H."/>
            <person name="Song I."/>
            <person name="Kim S."/>
            <person name="Choi T."/>
            <person name="Kim D."/>
            <person name="Ryu S."/>
            <person name="Kim W."/>
        </authorList>
    </citation>
    <scope>NUCLEOTIDE SEQUENCE [LARGE SCALE GENOMIC DNA]</scope>
    <source>
        <tissue evidence="1">Muscle</tissue>
    </source>
</reference>
<gene>
    <name evidence="1" type="ORF">E2C01_028179</name>
</gene>
<dbReference type="AlphaFoldDB" id="A0A5B7EN72"/>
<proteinExistence type="predicted"/>
<keyword evidence="2" id="KW-1185">Reference proteome</keyword>
<protein>
    <submittedName>
        <fullName evidence="1">Uncharacterized protein</fullName>
    </submittedName>
</protein>
<sequence length="122" mass="13517">MRIMSQAVGASLEKCRYTSQRNTVSQRNVLRFAETDFKLDLLDTPPPQVGLAGLGWTCRVASIKNGKVWLAEGVLLRLVLMTPRNSSGVPFISEASVIEQETSFIEEVLQYVVFERGRAGGQ</sequence>
<evidence type="ECO:0000313" key="1">
    <source>
        <dbReference type="EMBL" id="MPC34778.1"/>
    </source>
</evidence>
<organism evidence="1 2">
    <name type="scientific">Portunus trituberculatus</name>
    <name type="common">Swimming crab</name>
    <name type="synonym">Neptunus trituberculatus</name>
    <dbReference type="NCBI Taxonomy" id="210409"/>
    <lineage>
        <taxon>Eukaryota</taxon>
        <taxon>Metazoa</taxon>
        <taxon>Ecdysozoa</taxon>
        <taxon>Arthropoda</taxon>
        <taxon>Crustacea</taxon>
        <taxon>Multicrustacea</taxon>
        <taxon>Malacostraca</taxon>
        <taxon>Eumalacostraca</taxon>
        <taxon>Eucarida</taxon>
        <taxon>Decapoda</taxon>
        <taxon>Pleocyemata</taxon>
        <taxon>Brachyura</taxon>
        <taxon>Eubrachyura</taxon>
        <taxon>Portunoidea</taxon>
        <taxon>Portunidae</taxon>
        <taxon>Portuninae</taxon>
        <taxon>Portunus</taxon>
    </lineage>
</organism>
<comment type="caution">
    <text evidence="1">The sequence shown here is derived from an EMBL/GenBank/DDBJ whole genome shotgun (WGS) entry which is preliminary data.</text>
</comment>
<accession>A0A5B7EN72</accession>